<dbReference type="AlphaFoldDB" id="A0A6A1W118"/>
<comment type="caution">
    <text evidence="4">The sequence shown here is derived from an EMBL/GenBank/DDBJ whole genome shotgun (WGS) entry which is preliminary data.</text>
</comment>
<dbReference type="EMBL" id="RXIC02000021">
    <property type="protein sequence ID" value="KAB1218939.1"/>
    <property type="molecule type" value="Genomic_DNA"/>
</dbReference>
<organism evidence="4 5">
    <name type="scientific">Morella rubra</name>
    <name type="common">Chinese bayberry</name>
    <dbReference type="NCBI Taxonomy" id="262757"/>
    <lineage>
        <taxon>Eukaryota</taxon>
        <taxon>Viridiplantae</taxon>
        <taxon>Streptophyta</taxon>
        <taxon>Embryophyta</taxon>
        <taxon>Tracheophyta</taxon>
        <taxon>Spermatophyta</taxon>
        <taxon>Magnoliopsida</taxon>
        <taxon>eudicotyledons</taxon>
        <taxon>Gunneridae</taxon>
        <taxon>Pentapetalae</taxon>
        <taxon>rosids</taxon>
        <taxon>fabids</taxon>
        <taxon>Fagales</taxon>
        <taxon>Myricaceae</taxon>
        <taxon>Morella</taxon>
    </lineage>
</organism>
<feature type="repeat" description="PPR" evidence="2">
    <location>
        <begin position="266"/>
        <end position="300"/>
    </location>
</feature>
<dbReference type="Pfam" id="PF13041">
    <property type="entry name" value="PPR_2"/>
    <property type="match status" value="1"/>
</dbReference>
<dbReference type="Gene3D" id="1.25.40.10">
    <property type="entry name" value="Tetratricopeptide repeat domain"/>
    <property type="match status" value="2"/>
</dbReference>
<sequence length="404" mass="45933">MGTYACNMLVYPYPTYPHQRKIVYLPLRNSIFQTPGTLAAGKLQCQQVSPYVEPREKTEIEVENPRFTWIEIRRDITEAQKEAIAQLPPKMTKRCKALMRQVICFSPHKGNLCDLLAVWVRNMKPQRADWLAVLKELKIMNHPLYLEVAELALLEESFEANNRDYTKIIHAYGKQNQIQEAEKTFSSMKSKGFICDQVTLTAMIHMYSKAGNLKLAEETFEELKLLGQPLDKRSYGSMIMAYIRAGMPKQGESLLREMDAQEIYPGSEIYKALLRAYSMTGDSEGAQRVFEEIQCAGLPPDVGLCGLLINAYGMAGQSQKARVAFENMTRAGLEPNDKCIALVLAAYERENKLSNALEFLEDFERDSIMIGKEASEILARWFRRLGVVEEVELILREYAAGVSN</sequence>
<proteinExistence type="predicted"/>
<dbReference type="NCBIfam" id="TIGR00756">
    <property type="entry name" value="PPR"/>
    <property type="match status" value="5"/>
</dbReference>
<dbReference type="InterPro" id="IPR002885">
    <property type="entry name" value="PPR_rpt"/>
</dbReference>
<evidence type="ECO:0000313" key="5">
    <source>
        <dbReference type="Proteomes" id="UP000516437"/>
    </source>
</evidence>
<dbReference type="PANTHER" id="PTHR46862:SF3">
    <property type="entry name" value="OS07G0661900 PROTEIN"/>
    <property type="match status" value="1"/>
</dbReference>
<dbReference type="Pfam" id="PF17177">
    <property type="entry name" value="PPR_long"/>
    <property type="match status" value="1"/>
</dbReference>
<gene>
    <name evidence="4" type="ORF">CJ030_MR3G015145</name>
</gene>
<dbReference type="PROSITE" id="PS51375">
    <property type="entry name" value="PPR"/>
    <property type="match status" value="5"/>
</dbReference>
<feature type="domain" description="PROP1-like PPR" evidence="3">
    <location>
        <begin position="253"/>
        <end position="383"/>
    </location>
</feature>
<dbReference type="PANTHER" id="PTHR46862">
    <property type="entry name" value="OS07G0661900 PROTEIN"/>
    <property type="match status" value="1"/>
</dbReference>
<reference evidence="4 5" key="1">
    <citation type="journal article" date="2019" name="Plant Biotechnol. J.">
        <title>The red bayberry genome and genetic basis of sex determination.</title>
        <authorList>
            <person name="Jia H.M."/>
            <person name="Jia H.J."/>
            <person name="Cai Q.L."/>
            <person name="Wang Y."/>
            <person name="Zhao H.B."/>
            <person name="Yang W.F."/>
            <person name="Wang G.Y."/>
            <person name="Li Y.H."/>
            <person name="Zhan D.L."/>
            <person name="Shen Y.T."/>
            <person name="Niu Q.F."/>
            <person name="Chang L."/>
            <person name="Qiu J."/>
            <person name="Zhao L."/>
            <person name="Xie H.B."/>
            <person name="Fu W.Y."/>
            <person name="Jin J."/>
            <person name="Li X.W."/>
            <person name="Jiao Y."/>
            <person name="Zhou C.C."/>
            <person name="Tu T."/>
            <person name="Chai C.Y."/>
            <person name="Gao J.L."/>
            <person name="Fan L.J."/>
            <person name="van de Weg E."/>
            <person name="Wang J.Y."/>
            <person name="Gao Z.S."/>
        </authorList>
    </citation>
    <scope>NUCLEOTIDE SEQUENCE [LARGE SCALE GENOMIC DNA]</scope>
    <source>
        <tissue evidence="4">Leaves</tissue>
    </source>
</reference>
<evidence type="ECO:0000259" key="3">
    <source>
        <dbReference type="Pfam" id="PF17177"/>
    </source>
</evidence>
<accession>A0A6A1W118</accession>
<feature type="repeat" description="PPR" evidence="2">
    <location>
        <begin position="231"/>
        <end position="265"/>
    </location>
</feature>
<evidence type="ECO:0000256" key="2">
    <source>
        <dbReference type="PROSITE-ProRule" id="PRU00708"/>
    </source>
</evidence>
<dbReference type="OrthoDB" id="185373at2759"/>
<keyword evidence="5" id="KW-1185">Reference proteome</keyword>
<name>A0A6A1W118_9ROSI</name>
<protein>
    <recommendedName>
        <fullName evidence="3">PROP1-like PPR domain-containing protein</fullName>
    </recommendedName>
</protein>
<feature type="repeat" description="PPR" evidence="2">
    <location>
        <begin position="161"/>
        <end position="195"/>
    </location>
</feature>
<dbReference type="InterPro" id="IPR011990">
    <property type="entry name" value="TPR-like_helical_dom_sf"/>
</dbReference>
<feature type="repeat" description="PPR" evidence="2">
    <location>
        <begin position="196"/>
        <end position="230"/>
    </location>
</feature>
<dbReference type="SUPFAM" id="SSF81901">
    <property type="entry name" value="HCP-like"/>
    <property type="match status" value="1"/>
</dbReference>
<evidence type="ECO:0000313" key="4">
    <source>
        <dbReference type="EMBL" id="KAB1218939.1"/>
    </source>
</evidence>
<keyword evidence="1" id="KW-0677">Repeat</keyword>
<dbReference type="InterPro" id="IPR033443">
    <property type="entry name" value="PROP1-like_PPR_dom"/>
</dbReference>
<evidence type="ECO:0000256" key="1">
    <source>
        <dbReference type="ARBA" id="ARBA00022737"/>
    </source>
</evidence>
<feature type="repeat" description="PPR" evidence="2">
    <location>
        <begin position="301"/>
        <end position="335"/>
    </location>
</feature>
<dbReference type="Proteomes" id="UP000516437">
    <property type="component" value="Chromosome 3"/>
</dbReference>